<keyword evidence="8 13" id="KW-0862">Zinc</keyword>
<evidence type="ECO:0000256" key="14">
    <source>
        <dbReference type="PIRSR" id="PIRSR601384-3"/>
    </source>
</evidence>
<evidence type="ECO:0000256" key="9">
    <source>
        <dbReference type="ARBA" id="ARBA00023049"/>
    </source>
</evidence>
<dbReference type="InterPro" id="IPR050414">
    <property type="entry name" value="Fungal_M35_metalloproteases"/>
</dbReference>
<dbReference type="RefSeq" id="XP_024709461.1">
    <property type="nucleotide sequence ID" value="XM_024851241.1"/>
</dbReference>
<dbReference type="AlphaFoldDB" id="A0A2I2GMT7"/>
<dbReference type="PANTHER" id="PTHR37016">
    <property type="match status" value="1"/>
</dbReference>
<keyword evidence="10" id="KW-0865">Zymogen</keyword>
<keyword evidence="17" id="KW-1185">Reference proteome</keyword>
<dbReference type="InterPro" id="IPR001384">
    <property type="entry name" value="Peptidase_M35"/>
</dbReference>
<keyword evidence="7 15" id="KW-0378">Hydrolase</keyword>
<name>A0A2I2GMT7_9EURO</name>
<evidence type="ECO:0000313" key="16">
    <source>
        <dbReference type="EMBL" id="PLB54159.1"/>
    </source>
</evidence>
<feature type="binding site" evidence="13">
    <location>
        <position position="320"/>
    </location>
    <ligand>
        <name>Zn(2+)</name>
        <dbReference type="ChEBI" id="CHEBI:29105"/>
        <note>catalytic</note>
    </ligand>
</feature>
<evidence type="ECO:0000256" key="15">
    <source>
        <dbReference type="RuleBase" id="RU361126"/>
    </source>
</evidence>
<dbReference type="GeneID" id="36558940"/>
<dbReference type="STRING" id="1392250.A0A2I2GMT7"/>
<comment type="subcellular location">
    <subcellularLocation>
        <location evidence="15">Secreted</location>
    </subcellularLocation>
</comment>
<feature type="disulfide bond" evidence="14">
    <location>
        <begin position="183"/>
        <end position="255"/>
    </location>
</feature>
<evidence type="ECO:0000256" key="5">
    <source>
        <dbReference type="ARBA" id="ARBA00022723"/>
    </source>
</evidence>
<accession>A0A2I2GMT7</accession>
<keyword evidence="3 15" id="KW-0645">Protease</keyword>
<dbReference type="CDD" id="cd11008">
    <property type="entry name" value="M35_deuterolysin_like"/>
    <property type="match status" value="1"/>
</dbReference>
<comment type="function">
    <text evidence="15">Secreted metalloproteinase that allows assimilation of proteinaceous substrates. Shows high activities on basic nuclear substrates such as histone and protamine.</text>
</comment>
<evidence type="ECO:0000256" key="11">
    <source>
        <dbReference type="ARBA" id="ARBA00023157"/>
    </source>
</evidence>
<dbReference type="InterPro" id="IPR024079">
    <property type="entry name" value="MetalloPept_cat_dom_sf"/>
</dbReference>
<evidence type="ECO:0000256" key="10">
    <source>
        <dbReference type="ARBA" id="ARBA00023145"/>
    </source>
</evidence>
<dbReference type="GO" id="GO:0004222">
    <property type="term" value="F:metalloendopeptidase activity"/>
    <property type="evidence" value="ECO:0007669"/>
    <property type="project" value="InterPro"/>
</dbReference>
<dbReference type="Gene3D" id="2.60.40.2970">
    <property type="match status" value="1"/>
</dbReference>
<protein>
    <recommendedName>
        <fullName evidence="15">Neutral protease 2</fullName>
        <ecNumber evidence="15">3.4.24.39</ecNumber>
    </recommendedName>
    <alternativeName>
        <fullName evidence="15">Deuterolysin</fullName>
    </alternativeName>
</protein>
<dbReference type="EC" id="3.4.24.39" evidence="15"/>
<dbReference type="Pfam" id="PF02102">
    <property type="entry name" value="Peptidase_M35"/>
    <property type="match status" value="1"/>
</dbReference>
<dbReference type="GO" id="GO:0006508">
    <property type="term" value="P:proteolysis"/>
    <property type="evidence" value="ECO:0007669"/>
    <property type="project" value="UniProtKB-KW"/>
</dbReference>
<evidence type="ECO:0000256" key="13">
    <source>
        <dbReference type="PIRSR" id="PIRSR601384-2"/>
    </source>
</evidence>
<feature type="signal peptide" evidence="15">
    <location>
        <begin position="1"/>
        <end position="19"/>
    </location>
</feature>
<gene>
    <name evidence="16" type="ORF">P170DRAFT_451983</name>
</gene>
<feature type="disulfide bond" evidence="14">
    <location>
        <begin position="262"/>
        <end position="280"/>
    </location>
</feature>
<comment type="caution">
    <text evidence="16">The sequence shown here is derived from an EMBL/GenBank/DDBJ whole genome shotgun (WGS) entry which is preliminary data.</text>
</comment>
<comment type="catalytic activity">
    <reaction evidence="1 15">
        <text>Preferential cleavage of bonds with hydrophobic residues in P1'. Also 3-Asn-|-Gln-4 and 8-Gly-|-Ser-9 bonds in insulin B chain.</text>
        <dbReference type="EC" id="3.4.24.39"/>
    </reaction>
</comment>
<evidence type="ECO:0000256" key="1">
    <source>
        <dbReference type="ARBA" id="ARBA00001187"/>
    </source>
</evidence>
<keyword evidence="11" id="KW-1015">Disulfide bond</keyword>
<comment type="similarity">
    <text evidence="2 15">Belongs to the peptidase M35 family.</text>
</comment>
<evidence type="ECO:0000313" key="17">
    <source>
        <dbReference type="Proteomes" id="UP000234275"/>
    </source>
</evidence>
<dbReference type="PRINTS" id="PR00768">
    <property type="entry name" value="DEUTEROLYSIN"/>
</dbReference>
<feature type="active site" evidence="12">
    <location>
        <position position="306"/>
    </location>
</feature>
<keyword evidence="4 15" id="KW-0165">Cleavage on pair of basic residues</keyword>
<organism evidence="16 17">
    <name type="scientific">Aspergillus steynii IBT 23096</name>
    <dbReference type="NCBI Taxonomy" id="1392250"/>
    <lineage>
        <taxon>Eukaryota</taxon>
        <taxon>Fungi</taxon>
        <taxon>Dikarya</taxon>
        <taxon>Ascomycota</taxon>
        <taxon>Pezizomycotina</taxon>
        <taxon>Eurotiomycetes</taxon>
        <taxon>Eurotiomycetidae</taxon>
        <taxon>Eurotiales</taxon>
        <taxon>Aspergillaceae</taxon>
        <taxon>Aspergillus</taxon>
        <taxon>Aspergillus subgen. Circumdati</taxon>
    </lineage>
</organism>
<dbReference type="Gene3D" id="3.40.390.10">
    <property type="entry name" value="Collagenase (Catalytic Domain)"/>
    <property type="match status" value="1"/>
</dbReference>
<reference evidence="16 17" key="1">
    <citation type="submission" date="2016-12" db="EMBL/GenBank/DDBJ databases">
        <title>The genomes of Aspergillus section Nigri reveals drivers in fungal speciation.</title>
        <authorList>
            <consortium name="DOE Joint Genome Institute"/>
            <person name="Vesth T.C."/>
            <person name="Nybo J."/>
            <person name="Theobald S."/>
            <person name="Brandl J."/>
            <person name="Frisvad J.C."/>
            <person name="Nielsen K.F."/>
            <person name="Lyhne E.K."/>
            <person name="Kogle M.E."/>
            <person name="Kuo A."/>
            <person name="Riley R."/>
            <person name="Clum A."/>
            <person name="Nolan M."/>
            <person name="Lipzen A."/>
            <person name="Salamov A."/>
            <person name="Henrissat B."/>
            <person name="Wiebenga A."/>
            <person name="De Vries R.P."/>
            <person name="Grigoriev I.V."/>
            <person name="Mortensen U.H."/>
            <person name="Andersen M.R."/>
            <person name="Baker S.E."/>
        </authorList>
    </citation>
    <scope>NUCLEOTIDE SEQUENCE [LARGE SCALE GENOMIC DNA]</scope>
    <source>
        <strain evidence="16 17">IBT 23096</strain>
    </source>
</reference>
<feature type="chain" id="PRO_5013985479" description="Neutral protease 2" evidence="15">
    <location>
        <begin position="20"/>
        <end position="354"/>
    </location>
</feature>
<feature type="binding site" evidence="13">
    <location>
        <position position="309"/>
    </location>
    <ligand>
        <name>Zn(2+)</name>
        <dbReference type="ChEBI" id="CHEBI:29105"/>
        <note>catalytic</note>
    </ligand>
</feature>
<dbReference type="SUPFAM" id="SSF55486">
    <property type="entry name" value="Metalloproteases ('zincins'), catalytic domain"/>
    <property type="match status" value="1"/>
</dbReference>
<comment type="cofactor">
    <cofactor evidence="13 15">
        <name>Zn(2+)</name>
        <dbReference type="ChEBI" id="CHEBI:29105"/>
    </cofactor>
    <text evidence="13 15">Binds 1 zinc ion per subunit.</text>
</comment>
<dbReference type="Proteomes" id="UP000234275">
    <property type="component" value="Unassembled WGS sequence"/>
</dbReference>
<sequence>MRFATVSAALAAFASTAAAVPVSDAAAAAPSLSVKLSQVDNTRVKAVVTNSGKDDVDFVHLNFFRDSAPVKKVSVFRGKNEVQFEGVKRRFRMNGLTKEAITSLKAGDSIEDEFDIASTADLANGGAITLNSQGFVPVVKDGKVSGYIPFKSNSLSVDVDGPKASKIAKAIAKNLRRTSLESCSGSQKSALEKALSNAADLATQAADAAESGDADKFEEYFKTTDKSTRSEVAERLRAVAKEASSTSGGATKYYCEDTLGYCEPNVLAYTLPSQDVIANCDIYYSELPAMAQSCHAQDQATTTLHEFTHAPGVYSPGTDDLGYGYDAATKLSTKDALNNADSYALYANAVELDC</sequence>
<evidence type="ECO:0000256" key="4">
    <source>
        <dbReference type="ARBA" id="ARBA00022685"/>
    </source>
</evidence>
<keyword evidence="5 13" id="KW-0479">Metal-binding</keyword>
<keyword evidence="15" id="KW-0964">Secreted</keyword>
<dbReference type="PANTHER" id="PTHR37016:SF3">
    <property type="entry name" value="NEUTRAL PROTEASE 2-RELATED"/>
    <property type="match status" value="1"/>
</dbReference>
<evidence type="ECO:0000256" key="2">
    <source>
        <dbReference type="ARBA" id="ARBA00010279"/>
    </source>
</evidence>
<proteinExistence type="inferred from homology"/>
<evidence type="ECO:0000256" key="3">
    <source>
        <dbReference type="ARBA" id="ARBA00022670"/>
    </source>
</evidence>
<keyword evidence="9 15" id="KW-0482">Metalloprotease</keyword>
<evidence type="ECO:0000256" key="12">
    <source>
        <dbReference type="PIRSR" id="PIRSR601384-1"/>
    </source>
</evidence>
<feature type="binding site" evidence="13">
    <location>
        <position position="305"/>
    </location>
    <ligand>
        <name>Zn(2+)</name>
        <dbReference type="ChEBI" id="CHEBI:29105"/>
        <note>catalytic</note>
    </ligand>
</feature>
<dbReference type="VEuPathDB" id="FungiDB:P170DRAFT_451983"/>
<keyword evidence="6 15" id="KW-0732">Signal</keyword>
<evidence type="ECO:0000256" key="8">
    <source>
        <dbReference type="ARBA" id="ARBA00022833"/>
    </source>
</evidence>
<dbReference type="OrthoDB" id="412874at2759"/>
<dbReference type="GO" id="GO:0046872">
    <property type="term" value="F:metal ion binding"/>
    <property type="evidence" value="ECO:0007669"/>
    <property type="project" value="UniProtKB-KW"/>
</dbReference>
<evidence type="ECO:0000256" key="7">
    <source>
        <dbReference type="ARBA" id="ARBA00022801"/>
    </source>
</evidence>
<dbReference type="EMBL" id="MSFO01000001">
    <property type="protein sequence ID" value="PLB54159.1"/>
    <property type="molecule type" value="Genomic_DNA"/>
</dbReference>
<evidence type="ECO:0000256" key="6">
    <source>
        <dbReference type="ARBA" id="ARBA00022729"/>
    </source>
</evidence>
<dbReference type="GO" id="GO:0005576">
    <property type="term" value="C:extracellular region"/>
    <property type="evidence" value="ECO:0007669"/>
    <property type="project" value="UniProtKB-SubCell"/>
</dbReference>